<evidence type="ECO:0000256" key="1">
    <source>
        <dbReference type="ARBA" id="ARBA00022786"/>
    </source>
</evidence>
<dbReference type="Gene3D" id="3.10.110.10">
    <property type="entry name" value="Ubiquitin Conjugating Enzyme"/>
    <property type="match status" value="1"/>
</dbReference>
<dbReference type="HOGENOM" id="CLU_973876_0_0_1"/>
<dbReference type="AlphaFoldDB" id="R9AKI0"/>
<dbReference type="CDD" id="cd23795">
    <property type="entry name" value="UBCc_UBE2G1"/>
    <property type="match status" value="1"/>
</dbReference>
<dbReference type="GeneID" id="20373721"/>
<dbReference type="OrthoDB" id="19692at2759"/>
<protein>
    <submittedName>
        <fullName evidence="3">Ubiquitin-conjugating enzyme E2 G1</fullName>
    </submittedName>
</protein>
<evidence type="ECO:0000259" key="2">
    <source>
        <dbReference type="PROSITE" id="PS50127"/>
    </source>
</evidence>
<keyword evidence="1" id="KW-0833">Ubl conjugation pathway</keyword>
<gene>
    <name evidence="3" type="ORF">J056_000769</name>
</gene>
<dbReference type="PANTHER" id="PTHR24067">
    <property type="entry name" value="UBIQUITIN-CONJUGATING ENZYME E2"/>
    <property type="match status" value="1"/>
</dbReference>
<dbReference type="InterPro" id="IPR050113">
    <property type="entry name" value="Ub_conjugating_enzyme"/>
</dbReference>
<reference evidence="4" key="1">
    <citation type="journal article" date="2013" name="BMC Genomics">
        <title>Genome and transcriptome sequencing of the halophilic fungus Wallemia ichthyophaga: haloadaptations present and absent.</title>
        <authorList>
            <person name="Zajc J."/>
            <person name="Liu Y."/>
            <person name="Dai W."/>
            <person name="Yang Z."/>
            <person name="Hu J."/>
            <person name="Gostincar C."/>
            <person name="Gunde-Cimerman N."/>
        </authorList>
    </citation>
    <scope>NUCLEOTIDE SEQUENCE [LARGE SCALE GENOMIC DNA]</scope>
    <source>
        <strain evidence="4">EXF-994 / CBS 113033</strain>
    </source>
</reference>
<dbReference type="STRING" id="1299270.R9AKI0"/>
<accession>R9AKI0</accession>
<name>R9AKI0_WALI9</name>
<dbReference type="SMART" id="SM00212">
    <property type="entry name" value="UBCc"/>
    <property type="match status" value="1"/>
</dbReference>
<dbReference type="FunFam" id="3.10.110.10:FF:000051">
    <property type="entry name" value="ubiquitin-conjugating enzyme E2 R2-like"/>
    <property type="match status" value="1"/>
</dbReference>
<dbReference type="KEGG" id="wic:J056_000769"/>
<dbReference type="PROSITE" id="PS50127">
    <property type="entry name" value="UBC_2"/>
    <property type="match status" value="1"/>
</dbReference>
<evidence type="ECO:0000313" key="4">
    <source>
        <dbReference type="Proteomes" id="UP000014064"/>
    </source>
</evidence>
<dbReference type="InterPro" id="IPR016135">
    <property type="entry name" value="UBQ-conjugating_enzyme/RWD"/>
</dbReference>
<feature type="domain" description="UBC core" evidence="2">
    <location>
        <begin position="3"/>
        <end position="169"/>
    </location>
</feature>
<dbReference type="EMBL" id="KE007234">
    <property type="protein sequence ID" value="EOR00571.1"/>
    <property type="molecule type" value="Genomic_DNA"/>
</dbReference>
<dbReference type="Pfam" id="PF00179">
    <property type="entry name" value="UQ_con"/>
    <property type="match status" value="1"/>
</dbReference>
<dbReference type="eggNOG" id="KOG0425">
    <property type="taxonomic scope" value="Eukaryota"/>
</dbReference>
<proteinExistence type="predicted"/>
<dbReference type="Proteomes" id="UP000014064">
    <property type="component" value="Unassembled WGS sequence"/>
</dbReference>
<keyword evidence="4" id="KW-1185">Reference proteome</keyword>
<organism evidence="3 4">
    <name type="scientific">Wallemia ichthyophaga (strain EXF-994 / CBS 113033)</name>
    <dbReference type="NCBI Taxonomy" id="1299270"/>
    <lineage>
        <taxon>Eukaryota</taxon>
        <taxon>Fungi</taxon>
        <taxon>Dikarya</taxon>
        <taxon>Basidiomycota</taxon>
        <taxon>Wallemiomycotina</taxon>
        <taxon>Wallemiomycetes</taxon>
        <taxon>Wallemiales</taxon>
        <taxon>Wallemiaceae</taxon>
        <taxon>Wallemia</taxon>
    </lineage>
</organism>
<dbReference type="SUPFAM" id="SSF54495">
    <property type="entry name" value="UBC-like"/>
    <property type="match status" value="1"/>
</dbReference>
<sequence>MQSSNTHLARQLQQLKKYPVQGFSAGLVDDNNLYEWEIILIGPVDTLYEGAILKAKLYFPEEYPLLPPKMKFLSELWHPSIYNTPDRKGEVCISILHPPGDDEWGWEDASERWLPVHSVESILISVISLLSSDTPCTDSPANVDAAKQVREDLTGYRKTVRRLARKSAEDIWEQPLSPNAQITDTGFKQILNSSLISLYGVVNGSIHVDVIAVTDKLSNGLQKVGLKCAQEHAQQVKNSLSTASTTSTRFFDDSFKISVVDSGNTPTILQPITEFEYKQAQLAQFK</sequence>
<evidence type="ECO:0000313" key="3">
    <source>
        <dbReference type="EMBL" id="EOR00571.1"/>
    </source>
</evidence>
<dbReference type="InterPro" id="IPR000608">
    <property type="entry name" value="UBC"/>
</dbReference>
<dbReference type="RefSeq" id="XP_009268672.1">
    <property type="nucleotide sequence ID" value="XM_009270397.1"/>
</dbReference>